<dbReference type="EC" id="4.4.1.8" evidence="8"/>
<comment type="catalytic activity">
    <reaction evidence="5">
        <text>L,L-cystathionine + H2O = L-homocysteine + pyruvate + NH4(+)</text>
        <dbReference type="Rhea" id="RHEA:13965"/>
        <dbReference type="ChEBI" id="CHEBI:15361"/>
        <dbReference type="ChEBI" id="CHEBI:15377"/>
        <dbReference type="ChEBI" id="CHEBI:28938"/>
        <dbReference type="ChEBI" id="CHEBI:58161"/>
        <dbReference type="ChEBI" id="CHEBI:58199"/>
    </reaction>
</comment>
<dbReference type="NCBIfam" id="TIGR01324">
    <property type="entry name" value="cysta_beta_ly_B"/>
    <property type="match status" value="1"/>
</dbReference>
<dbReference type="eggNOG" id="COG0626">
    <property type="taxonomic scope" value="Bacteria"/>
</dbReference>
<evidence type="ECO:0000256" key="1">
    <source>
        <dbReference type="ARBA" id="ARBA00001933"/>
    </source>
</evidence>
<evidence type="ECO:0000256" key="6">
    <source>
        <dbReference type="PIRSR" id="PIRSR001434-2"/>
    </source>
</evidence>
<dbReference type="PIRSF" id="PIRSF001434">
    <property type="entry name" value="CGS"/>
    <property type="match status" value="1"/>
</dbReference>
<protein>
    <submittedName>
        <fullName evidence="8">Cystathionine beta-lyase</fullName>
        <ecNumber evidence="8">4.4.1.8</ecNumber>
    </submittedName>
</protein>
<dbReference type="FunFam" id="3.40.640.10:FF:000046">
    <property type="entry name" value="Cystathionine gamma-lyase"/>
    <property type="match status" value="1"/>
</dbReference>
<dbReference type="PANTHER" id="PTHR43500:SF1">
    <property type="entry name" value="CYSTATHIONINE BETA-LYASE-RELATED"/>
    <property type="match status" value="1"/>
</dbReference>
<evidence type="ECO:0000313" key="8">
    <source>
        <dbReference type="EMBL" id="ABG63750.1"/>
    </source>
</evidence>
<organism evidence="8">
    <name type="scientific">Chelativorans sp. (strain BNC1)</name>
    <dbReference type="NCBI Taxonomy" id="266779"/>
    <lineage>
        <taxon>Bacteria</taxon>
        <taxon>Pseudomonadati</taxon>
        <taxon>Pseudomonadota</taxon>
        <taxon>Alphaproteobacteria</taxon>
        <taxon>Hyphomicrobiales</taxon>
        <taxon>Phyllobacteriaceae</taxon>
        <taxon>Chelativorans</taxon>
    </lineage>
</organism>
<name>Q11FS5_CHESB</name>
<evidence type="ECO:0000256" key="4">
    <source>
        <dbReference type="ARBA" id="ARBA00023239"/>
    </source>
</evidence>
<gene>
    <name evidence="8" type="ordered locus">Meso_2364</name>
</gene>
<dbReference type="InterPro" id="IPR000277">
    <property type="entry name" value="Cys/Met-Metab_PyrdxlP-dep_enz"/>
</dbReference>
<dbReference type="GO" id="GO:0030170">
    <property type="term" value="F:pyridoxal phosphate binding"/>
    <property type="evidence" value="ECO:0007669"/>
    <property type="project" value="InterPro"/>
</dbReference>
<dbReference type="AlphaFoldDB" id="Q11FS5"/>
<dbReference type="InterPro" id="IPR015422">
    <property type="entry name" value="PyrdxlP-dep_Trfase_small"/>
</dbReference>
<dbReference type="Gene3D" id="3.40.640.10">
    <property type="entry name" value="Type I PLP-dependent aspartate aminotransferase-like (Major domain)"/>
    <property type="match status" value="1"/>
</dbReference>
<dbReference type="HOGENOM" id="CLU_018986_5_1_5"/>
<dbReference type="Gene3D" id="3.90.1150.10">
    <property type="entry name" value="Aspartate Aminotransferase, domain 1"/>
    <property type="match status" value="1"/>
</dbReference>
<comment type="similarity">
    <text evidence="2 7">Belongs to the trans-sulfuration enzymes family.</text>
</comment>
<dbReference type="GO" id="GO:0019450">
    <property type="term" value="P:L-cysteine catabolic process to pyruvate"/>
    <property type="evidence" value="ECO:0007669"/>
    <property type="project" value="TreeGrafter"/>
</dbReference>
<evidence type="ECO:0000256" key="5">
    <source>
        <dbReference type="ARBA" id="ARBA00047517"/>
    </source>
</evidence>
<dbReference type="Pfam" id="PF01053">
    <property type="entry name" value="Cys_Met_Meta_PP"/>
    <property type="match status" value="1"/>
</dbReference>
<dbReference type="PANTHER" id="PTHR43500">
    <property type="entry name" value="CYSTATHIONINE BETA-LYASE-RELATED"/>
    <property type="match status" value="1"/>
</dbReference>
<dbReference type="GO" id="GO:0047804">
    <property type="term" value="F:cysteine-S-conjugate beta-lyase activity"/>
    <property type="evidence" value="ECO:0007669"/>
    <property type="project" value="InterPro"/>
</dbReference>
<evidence type="ECO:0000256" key="3">
    <source>
        <dbReference type="ARBA" id="ARBA00022898"/>
    </source>
</evidence>
<dbReference type="InterPro" id="IPR015421">
    <property type="entry name" value="PyrdxlP-dep_Trfase_major"/>
</dbReference>
<dbReference type="KEGG" id="mes:Meso_2364"/>
<dbReference type="InterPro" id="IPR015424">
    <property type="entry name" value="PyrdxlP-dep_Trfase"/>
</dbReference>
<dbReference type="EMBL" id="CP000390">
    <property type="protein sequence ID" value="ABG63750.1"/>
    <property type="molecule type" value="Genomic_DNA"/>
</dbReference>
<dbReference type="InterPro" id="IPR006233">
    <property type="entry name" value="Cys_b_lyase_bac"/>
</dbReference>
<comment type="cofactor">
    <cofactor evidence="1 7">
        <name>pyridoxal 5'-phosphate</name>
        <dbReference type="ChEBI" id="CHEBI:597326"/>
    </cofactor>
</comment>
<feature type="modified residue" description="N6-(pyridoxal phosphate)lysine" evidence="6">
    <location>
        <position position="215"/>
    </location>
</feature>
<sequence>MPMSPLLINPPQDDDTCCVHHPEIDETGFAAVTVPVWRASTIVFPDMAAYAARNSKGHDAYSYGLHGTPTTRTLEAQIARLEGGGRSIVTSSGLSAITMTLQTMLSPGDTVLLVDTVYPPVREFADRFLRRMGVDIVYYDPAIGAGIAELITATTRLVWMESPGSTTMEVQDIPAIVAAARARGVPTAIDNTWATPLLLKPLELGVDIVIQAVSKYMAGHSDLLMGAVTVRDLALFDRLRTAFKLLGHGVSPDDCSLVLRGLETLAVRLRQSSASALDLARMLEESGRFQAVLHPALPSFSGHAIWKRDFKGASGVFSVVLKPESLDRLPNALSRLRVFAIGASWGGTHSLVAPMDITAARTATACPWRCPIIRLSVGMEGLADLRADLQAFAGGLTS</sequence>
<dbReference type="SUPFAM" id="SSF53383">
    <property type="entry name" value="PLP-dependent transferases"/>
    <property type="match status" value="1"/>
</dbReference>
<dbReference type="STRING" id="266779.Meso_2364"/>
<reference evidence="8" key="1">
    <citation type="submission" date="2006-06" db="EMBL/GenBank/DDBJ databases">
        <title>Complete sequence of chromosome of Chelativorans sp. BNC1.</title>
        <authorList>
            <consortium name="US DOE Joint Genome Institute"/>
            <person name="Copeland A."/>
            <person name="Lucas S."/>
            <person name="Lapidus A."/>
            <person name="Barry K."/>
            <person name="Detter J.C."/>
            <person name="Glavina del Rio T."/>
            <person name="Hammon N."/>
            <person name="Israni S."/>
            <person name="Dalin E."/>
            <person name="Tice H."/>
            <person name="Pitluck S."/>
            <person name="Chertkov O."/>
            <person name="Brettin T."/>
            <person name="Bruce D."/>
            <person name="Han C."/>
            <person name="Tapia R."/>
            <person name="Gilna P."/>
            <person name="Schmutz J."/>
            <person name="Larimer F."/>
            <person name="Land M."/>
            <person name="Hauser L."/>
            <person name="Kyrpides N."/>
            <person name="Mikhailova N."/>
            <person name="Richardson P."/>
        </authorList>
    </citation>
    <scope>NUCLEOTIDE SEQUENCE</scope>
    <source>
        <strain evidence="8">BNC1</strain>
    </source>
</reference>
<proteinExistence type="inferred from homology"/>
<keyword evidence="3 6" id="KW-0663">Pyridoxal phosphate</keyword>
<evidence type="ECO:0000256" key="7">
    <source>
        <dbReference type="RuleBase" id="RU362118"/>
    </source>
</evidence>
<accession>Q11FS5</accession>
<dbReference type="GO" id="GO:0019346">
    <property type="term" value="P:transsulfuration"/>
    <property type="evidence" value="ECO:0007669"/>
    <property type="project" value="InterPro"/>
</dbReference>
<evidence type="ECO:0000256" key="2">
    <source>
        <dbReference type="ARBA" id="ARBA00009077"/>
    </source>
</evidence>
<keyword evidence="4 8" id="KW-0456">Lyase</keyword>